<dbReference type="Pfam" id="PF02534">
    <property type="entry name" value="T4SS-DNA_transf"/>
    <property type="match status" value="1"/>
</dbReference>
<evidence type="ECO:0000313" key="9">
    <source>
        <dbReference type="EMBL" id="TCS63931.1"/>
    </source>
</evidence>
<comment type="caution">
    <text evidence="9">The sequence shown here is derived from an EMBL/GenBank/DDBJ whole genome shotgun (WGS) entry which is preliminary data.</text>
</comment>
<evidence type="ECO:0000256" key="5">
    <source>
        <dbReference type="ARBA" id="ARBA00022989"/>
    </source>
</evidence>
<dbReference type="RefSeq" id="WP_116442164.1">
    <property type="nucleotide sequence ID" value="NZ_BHEO01000008.1"/>
</dbReference>
<dbReference type="EMBL" id="BHEO01000008">
    <property type="protein sequence ID" value="GBU06071.1"/>
    <property type="molecule type" value="Genomic_DNA"/>
</dbReference>
<reference evidence="8 11" key="1">
    <citation type="journal article" date="2018" name="Int. J. Syst. Evol. Microbiol.">
        <title>Draft Genome Sequence of Faecalimonas umbilicata JCM 30896T, an Acetate-Producing Bacterium Isolated from Human Feces.</title>
        <authorList>
            <person name="Sakamoto M."/>
            <person name="Ikeyama N."/>
            <person name="Yuki M."/>
            <person name="Ohkuma M."/>
        </authorList>
    </citation>
    <scope>NUCLEOTIDE SEQUENCE [LARGE SCALE GENOMIC DNA]</scope>
    <source>
        <strain evidence="8 11">EGH7</strain>
    </source>
</reference>
<evidence type="ECO:0000256" key="1">
    <source>
        <dbReference type="ARBA" id="ARBA00004651"/>
    </source>
</evidence>
<dbReference type="InterPro" id="IPR027417">
    <property type="entry name" value="P-loop_NTPase"/>
</dbReference>
<dbReference type="Proteomes" id="UP000702954">
    <property type="component" value="Unassembled WGS sequence"/>
</dbReference>
<keyword evidence="3" id="KW-1003">Cell membrane</keyword>
<dbReference type="SUPFAM" id="SSF52540">
    <property type="entry name" value="P-loop containing nucleoside triphosphate hydrolases"/>
    <property type="match status" value="1"/>
</dbReference>
<dbReference type="CDD" id="cd01127">
    <property type="entry name" value="TrwB_TraG_TraD_VirD4"/>
    <property type="match status" value="2"/>
</dbReference>
<comment type="subcellular location">
    <subcellularLocation>
        <location evidence="1">Cell membrane</location>
        <topology evidence="1">Multi-pass membrane protein</topology>
    </subcellularLocation>
</comment>
<dbReference type="InterPro" id="IPR051539">
    <property type="entry name" value="T4SS-coupling_protein"/>
</dbReference>
<dbReference type="InterPro" id="IPR003688">
    <property type="entry name" value="TraG/VirD4"/>
</dbReference>
<evidence type="ECO:0000256" key="4">
    <source>
        <dbReference type="ARBA" id="ARBA00022692"/>
    </source>
</evidence>
<accession>A0A4V2UNZ2</accession>
<dbReference type="EMBL" id="SLZV01000027">
    <property type="protein sequence ID" value="TCS63931.1"/>
    <property type="molecule type" value="Genomic_DNA"/>
</dbReference>
<name>A0A4V2UNZ2_9FIRM</name>
<evidence type="ECO:0000256" key="2">
    <source>
        <dbReference type="ARBA" id="ARBA00008806"/>
    </source>
</evidence>
<evidence type="ECO:0000256" key="3">
    <source>
        <dbReference type="ARBA" id="ARBA00022475"/>
    </source>
</evidence>
<evidence type="ECO:0000256" key="6">
    <source>
        <dbReference type="ARBA" id="ARBA00023136"/>
    </source>
</evidence>
<proteinExistence type="inferred from homology"/>
<evidence type="ECO:0000256" key="7">
    <source>
        <dbReference type="SAM" id="Phobius"/>
    </source>
</evidence>
<gene>
    <name evidence="9" type="ORF">EDD74_1275</name>
    <name evidence="8" type="ORF">FAEUMB_26120</name>
</gene>
<comment type="similarity">
    <text evidence="2">Belongs to the VirD4/TraG family.</text>
</comment>
<organism evidence="9 10">
    <name type="scientific">Faecalimonas umbilicata</name>
    <dbReference type="NCBI Taxonomy" id="1912855"/>
    <lineage>
        <taxon>Bacteria</taxon>
        <taxon>Bacillati</taxon>
        <taxon>Bacillota</taxon>
        <taxon>Clostridia</taxon>
        <taxon>Lachnospirales</taxon>
        <taxon>Lachnospiraceae</taxon>
        <taxon>Faecalimonas</taxon>
    </lineage>
</organism>
<dbReference type="Proteomes" id="UP000294613">
    <property type="component" value="Unassembled WGS sequence"/>
</dbReference>
<keyword evidence="11" id="KW-1185">Reference proteome</keyword>
<dbReference type="Gene3D" id="3.40.50.300">
    <property type="entry name" value="P-loop containing nucleotide triphosphate hydrolases"/>
    <property type="match status" value="1"/>
</dbReference>
<dbReference type="PANTHER" id="PTHR37937">
    <property type="entry name" value="CONJUGATIVE TRANSFER: DNA TRANSPORT"/>
    <property type="match status" value="1"/>
</dbReference>
<evidence type="ECO:0000313" key="10">
    <source>
        <dbReference type="Proteomes" id="UP000294613"/>
    </source>
</evidence>
<feature type="transmembrane region" description="Helical" evidence="7">
    <location>
        <begin position="54"/>
        <end position="76"/>
    </location>
</feature>
<dbReference type="NCBIfam" id="NF045973">
    <property type="entry name" value="conju_CD1115"/>
    <property type="match status" value="1"/>
</dbReference>
<dbReference type="AlphaFoldDB" id="A0A4V2UNZ2"/>
<keyword evidence="6 7" id="KW-0472">Membrane</keyword>
<protein>
    <submittedName>
        <fullName evidence="9">Type IV secretion system protein VirD4</fullName>
    </submittedName>
</protein>
<reference evidence="9 10" key="2">
    <citation type="submission" date="2019-03" db="EMBL/GenBank/DDBJ databases">
        <title>Genomic Encyclopedia of Type Strains, Phase IV (KMG-IV): sequencing the most valuable type-strain genomes for metagenomic binning, comparative biology and taxonomic classification.</title>
        <authorList>
            <person name="Goeker M."/>
        </authorList>
    </citation>
    <scope>NUCLEOTIDE SEQUENCE [LARGE SCALE GENOMIC DNA]</scope>
    <source>
        <strain evidence="9 10">DSM 103426</strain>
    </source>
</reference>
<sequence length="770" mass="88952">MKNIIENNWVSKWTPGKKEEKDVDLKQPETFAEYQKKTMSTERILSSDRVLKKLLLVMNLLIFFGGAYVLHLVWNLPLILLREKPLFSLVYLLPRLVYIPILLIVMLLVDGIFLYKVKVSWSEEHFNLGQKGTARFTTTEEIKEQYKAIEPLETGYPGNPGILIARHGQNFYIDDSVVSNLILGITRSGKGEVFVKTSLEIYSRAEKQPSLIINDPKLELYKVFAKILEQREYEVHLLNASNPKLSMGFNPVSVALKFYKQRDYDTAEQVVNSLAYSYFDVEKAKGDMVYFVSAAAALFAAMILASMEDAILADQIENAERYRKWCNLPQEEQNAHPFRNRDDNEKTINLYSMVINFGQMVTTPVDKNGNRTLLDVYFESRPATDRARLKYLGVQVAPGKTKSGVFSEMLREIDIFTLNNVAKMTAESTLDFTEIGFGEKPIAVFLSTPSYDASLYKLPTIFIRQMYYVLGKRCDDGKGKCDRQVKVILDEAGNMPSIELMKVMTTMGLGQNISFDIYLQNYEQLEEQYGKEIAQTIRGNCANHFYLQTNSQDTAESFSGMLGNRSVVDVQRAGAKLSLQKYYTESIGQEPLLDKNKLMELREGEVVIFRRSKRRDLHGNKVKPRPIFNSIEEGRELWYAYEYMPKEKYPHPNEVDFLTICTESREHIHPEERIWDLQKSWKLFDRKKESWRILGHRAYEELIQILERQLGKNAAQRYHFSESMTVPELVDAINRIEELETVEKEVCIELIQKREGGENDRYTDYRVSAG</sequence>
<keyword evidence="5 7" id="KW-1133">Transmembrane helix</keyword>
<feature type="transmembrane region" description="Helical" evidence="7">
    <location>
        <begin position="288"/>
        <end position="307"/>
    </location>
</feature>
<keyword evidence="4 7" id="KW-0812">Transmembrane</keyword>
<evidence type="ECO:0000313" key="11">
    <source>
        <dbReference type="Proteomes" id="UP000702954"/>
    </source>
</evidence>
<evidence type="ECO:0000313" key="8">
    <source>
        <dbReference type="EMBL" id="GBU06071.1"/>
    </source>
</evidence>
<feature type="transmembrane region" description="Helical" evidence="7">
    <location>
        <begin position="96"/>
        <end position="115"/>
    </location>
</feature>
<dbReference type="GO" id="GO:0005886">
    <property type="term" value="C:plasma membrane"/>
    <property type="evidence" value="ECO:0007669"/>
    <property type="project" value="UniProtKB-SubCell"/>
</dbReference>
<dbReference type="PANTHER" id="PTHR37937:SF1">
    <property type="entry name" value="CONJUGATIVE TRANSFER: DNA TRANSPORT"/>
    <property type="match status" value="1"/>
</dbReference>